<dbReference type="SUPFAM" id="SSF52058">
    <property type="entry name" value="L domain-like"/>
    <property type="match status" value="1"/>
</dbReference>
<gene>
    <name evidence="1" type="ORF">DMAD_08652</name>
</gene>
<protein>
    <submittedName>
        <fullName evidence="1">Uncharacterized protein</fullName>
    </submittedName>
</protein>
<dbReference type="EMBL" id="AP029263">
    <property type="protein sequence ID" value="BFF90049.1"/>
    <property type="molecule type" value="Genomic_DNA"/>
</dbReference>
<dbReference type="Proteomes" id="UP001500889">
    <property type="component" value="Chromosome O"/>
</dbReference>
<dbReference type="Gene3D" id="3.80.10.10">
    <property type="entry name" value="Ribonuclease Inhibitor"/>
    <property type="match status" value="1"/>
</dbReference>
<evidence type="ECO:0000313" key="2">
    <source>
        <dbReference type="Proteomes" id="UP001500889"/>
    </source>
</evidence>
<sequence length="490" mass="55393">MATLESARETQCGFGILAISFSTTFWNIVKGAGKYLNKMKTRSQVVHKQLQAPEDFNERVRNYLINGPNRSEICDKVVVAMGQVNIAALLIDSGIEDEKLRNILHVLAQRLKCLRLQLADIPKLLDLCRRIGASELTAVRALMVLAGENGSQLELLGSLTPAVEVLKVFCSIDGHFPRLKKVRLVHLIGHVAQKTLEELFRNCPSLRNFELKDDSSPPHNLDIQSIFQCSHLEVARLPLLLKNPIALCKLSSLKFLSLHSEVHWQRNDWLLTVQQIIYAKQYELEGICFDGTYLRFPLNLSVLMLARCTALTEVRLSHCELEEDSNQPLPLPFGCQRLRLRHCTLGTFNLFLESCPVLQQIDVFNCKFLKRAKALSQALAKRKTQPILRPVFIKLSESPKLELEYKKWSPEEQLAAKPWLDIEVLKKGYVPFSADMPLGTIAFRFGQAINSLPAFMFEPSYPSSEDFKKELEELESGTYLPRAPPAGASN</sequence>
<proteinExistence type="predicted"/>
<reference evidence="1 2" key="1">
    <citation type="submission" date="2024-02" db="EMBL/GenBank/DDBJ databases">
        <title>A chromosome-level genome assembly of Drosophila madeirensis, a fruit fly species endemic to Madeira island.</title>
        <authorList>
            <person name="Tomihara K."/>
            <person name="Llopart A."/>
            <person name="Yamamoto D."/>
        </authorList>
    </citation>
    <scope>NUCLEOTIDE SEQUENCE [LARGE SCALE GENOMIC DNA]</scope>
    <source>
        <strain evidence="1 2">RF1</strain>
    </source>
</reference>
<name>A0AAU9F2C9_DROMD</name>
<dbReference type="AlphaFoldDB" id="A0AAU9F2C9"/>
<evidence type="ECO:0000313" key="1">
    <source>
        <dbReference type="EMBL" id="BFF90049.1"/>
    </source>
</evidence>
<dbReference type="InterPro" id="IPR032675">
    <property type="entry name" value="LRR_dom_sf"/>
</dbReference>
<accession>A0AAU9F2C9</accession>
<organism evidence="1 2">
    <name type="scientific">Drosophila madeirensis</name>
    <name type="common">Fruit fly</name>
    <dbReference type="NCBI Taxonomy" id="30013"/>
    <lineage>
        <taxon>Eukaryota</taxon>
        <taxon>Metazoa</taxon>
        <taxon>Ecdysozoa</taxon>
        <taxon>Arthropoda</taxon>
        <taxon>Hexapoda</taxon>
        <taxon>Insecta</taxon>
        <taxon>Pterygota</taxon>
        <taxon>Neoptera</taxon>
        <taxon>Endopterygota</taxon>
        <taxon>Diptera</taxon>
        <taxon>Brachycera</taxon>
        <taxon>Muscomorpha</taxon>
        <taxon>Ephydroidea</taxon>
        <taxon>Drosophilidae</taxon>
        <taxon>Drosophila</taxon>
        <taxon>Sophophora</taxon>
    </lineage>
</organism>
<keyword evidence="2" id="KW-1185">Reference proteome</keyword>